<evidence type="ECO:0000256" key="1">
    <source>
        <dbReference type="SAM" id="MobiDB-lite"/>
    </source>
</evidence>
<evidence type="ECO:0000313" key="3">
    <source>
        <dbReference type="Proteomes" id="UP000223968"/>
    </source>
</evidence>
<dbReference type="STRING" id="1447875.A0A2B7XXT9"/>
<dbReference type="OrthoDB" id="5130616at2759"/>
<feature type="region of interest" description="Disordered" evidence="1">
    <location>
        <begin position="185"/>
        <end position="216"/>
    </location>
</feature>
<sequence length="306" mass="33399">MRGLQGFYRCGSGVHVLVDNPDLDDACDDPPEIFPSPNADLDYDLDLIRGAVELLFLPGDAVNEYVQAKLMSHLQAGNGDAWIGLLVFLVTNTQSLSLCMPYNSMILTELVNRAAKLVPPFDCLPAFTRLTRVDMRWSDTENSVDSSHLVPFFLFPSMRRISGTSVDFNVGDGVSDPLDDYRFAGDNDANDDANAEGADNEETAGATPADNNSTTSSTKCFINSPVTEMDLTSCTANDGMRSELRLCKKLKSFGFDFNNNFHDFTGFNAQAFACSLSFVKQSLEHLSLTYDEGAIHGEAEEGPLAP</sequence>
<proteinExistence type="predicted"/>
<dbReference type="AlphaFoldDB" id="A0A2B7XXT9"/>
<evidence type="ECO:0000313" key="2">
    <source>
        <dbReference type="EMBL" id="PGH16604.1"/>
    </source>
</evidence>
<name>A0A2B7XXT9_9EURO</name>
<keyword evidence="3" id="KW-1185">Reference proteome</keyword>
<gene>
    <name evidence="2" type="ORF">AJ79_01711</name>
</gene>
<comment type="caution">
    <text evidence="2">The sequence shown here is derived from an EMBL/GenBank/DDBJ whole genome shotgun (WGS) entry which is preliminary data.</text>
</comment>
<dbReference type="EMBL" id="PDNB01000016">
    <property type="protein sequence ID" value="PGH16604.1"/>
    <property type="molecule type" value="Genomic_DNA"/>
</dbReference>
<organism evidence="2 3">
    <name type="scientific">Helicocarpus griseus UAMH5409</name>
    <dbReference type="NCBI Taxonomy" id="1447875"/>
    <lineage>
        <taxon>Eukaryota</taxon>
        <taxon>Fungi</taxon>
        <taxon>Dikarya</taxon>
        <taxon>Ascomycota</taxon>
        <taxon>Pezizomycotina</taxon>
        <taxon>Eurotiomycetes</taxon>
        <taxon>Eurotiomycetidae</taxon>
        <taxon>Onygenales</taxon>
        <taxon>Ajellomycetaceae</taxon>
        <taxon>Helicocarpus</taxon>
    </lineage>
</organism>
<accession>A0A2B7XXT9</accession>
<reference evidence="2 3" key="1">
    <citation type="submission" date="2017-10" db="EMBL/GenBank/DDBJ databases">
        <title>Comparative genomics in systemic dimorphic fungi from Ajellomycetaceae.</title>
        <authorList>
            <person name="Munoz J.F."/>
            <person name="Mcewen J.G."/>
            <person name="Clay O.K."/>
            <person name="Cuomo C.A."/>
        </authorList>
    </citation>
    <scope>NUCLEOTIDE SEQUENCE [LARGE SCALE GENOMIC DNA]</scope>
    <source>
        <strain evidence="2 3">UAMH5409</strain>
    </source>
</reference>
<protein>
    <submittedName>
        <fullName evidence="2">Uncharacterized protein</fullName>
    </submittedName>
</protein>
<feature type="compositionally biased region" description="Acidic residues" evidence="1">
    <location>
        <begin position="188"/>
        <end position="202"/>
    </location>
</feature>
<dbReference type="Proteomes" id="UP000223968">
    <property type="component" value="Unassembled WGS sequence"/>
</dbReference>